<dbReference type="InterPro" id="IPR001647">
    <property type="entry name" value="HTH_TetR"/>
</dbReference>
<evidence type="ECO:0000256" key="2">
    <source>
        <dbReference type="ARBA" id="ARBA00023125"/>
    </source>
</evidence>
<keyword evidence="2" id="KW-0238">DNA-binding</keyword>
<dbReference type="InterPro" id="IPR036271">
    <property type="entry name" value="Tet_transcr_reg_TetR-rel_C_sf"/>
</dbReference>
<protein>
    <submittedName>
        <fullName evidence="5">HTH-type transcriptional repressor NicS</fullName>
    </submittedName>
</protein>
<evidence type="ECO:0000256" key="1">
    <source>
        <dbReference type="ARBA" id="ARBA00023015"/>
    </source>
</evidence>
<dbReference type="PRINTS" id="PR00455">
    <property type="entry name" value="HTHTETR"/>
</dbReference>
<proteinExistence type="predicted"/>
<dbReference type="SUPFAM" id="SSF48498">
    <property type="entry name" value="Tetracyclin repressor-like, C-terminal domain"/>
    <property type="match status" value="1"/>
</dbReference>
<evidence type="ECO:0000313" key="5">
    <source>
        <dbReference type="EMBL" id="MPM27104.1"/>
    </source>
</evidence>
<dbReference type="GO" id="GO:0000976">
    <property type="term" value="F:transcription cis-regulatory region binding"/>
    <property type="evidence" value="ECO:0007669"/>
    <property type="project" value="TreeGrafter"/>
</dbReference>
<sequence length="192" mass="21399">MTARDDQKEKRRDEILRASLDLFIKKGYTATKIQDIASQVGMSVGLLFHYFASKEDLFCALVEYGISGPMSLMTAEAPEPLAFFEIAARQVLAYIRQDSFTAKMFLFMNQTILHEDIPQKAVQLLKGFDIYTPTSALIRLGQQNGTIRSGDPLALAAAFWAAISGIAELCASYPELPMPSSEWIVDIIRSHE</sequence>
<name>A0A644YLW8_9ZZZZ</name>
<comment type="caution">
    <text evidence="5">The sequence shown here is derived from an EMBL/GenBank/DDBJ whole genome shotgun (WGS) entry which is preliminary data.</text>
</comment>
<dbReference type="PROSITE" id="PS50977">
    <property type="entry name" value="HTH_TETR_2"/>
    <property type="match status" value="1"/>
</dbReference>
<keyword evidence="1" id="KW-0805">Transcription regulation</keyword>
<dbReference type="AlphaFoldDB" id="A0A644YLW8"/>
<keyword evidence="3" id="KW-0804">Transcription</keyword>
<dbReference type="PANTHER" id="PTHR30055:SF234">
    <property type="entry name" value="HTH-TYPE TRANSCRIPTIONAL REGULATOR BETI"/>
    <property type="match status" value="1"/>
</dbReference>
<dbReference type="PANTHER" id="PTHR30055">
    <property type="entry name" value="HTH-TYPE TRANSCRIPTIONAL REGULATOR RUTR"/>
    <property type="match status" value="1"/>
</dbReference>
<dbReference type="Pfam" id="PF00440">
    <property type="entry name" value="TetR_N"/>
    <property type="match status" value="1"/>
</dbReference>
<accession>A0A644YLW8</accession>
<feature type="domain" description="HTH tetR-type" evidence="4">
    <location>
        <begin position="9"/>
        <end position="69"/>
    </location>
</feature>
<dbReference type="InterPro" id="IPR009057">
    <property type="entry name" value="Homeodomain-like_sf"/>
</dbReference>
<dbReference type="InterPro" id="IPR050109">
    <property type="entry name" value="HTH-type_TetR-like_transc_reg"/>
</dbReference>
<dbReference type="EMBL" id="VSSQ01004908">
    <property type="protein sequence ID" value="MPM27104.1"/>
    <property type="molecule type" value="Genomic_DNA"/>
</dbReference>
<dbReference type="Gene3D" id="1.10.357.10">
    <property type="entry name" value="Tetracycline Repressor, domain 2"/>
    <property type="match status" value="1"/>
</dbReference>
<dbReference type="GO" id="GO:0003700">
    <property type="term" value="F:DNA-binding transcription factor activity"/>
    <property type="evidence" value="ECO:0007669"/>
    <property type="project" value="TreeGrafter"/>
</dbReference>
<dbReference type="SUPFAM" id="SSF46689">
    <property type="entry name" value="Homeodomain-like"/>
    <property type="match status" value="1"/>
</dbReference>
<reference evidence="5" key="1">
    <citation type="submission" date="2019-08" db="EMBL/GenBank/DDBJ databases">
        <authorList>
            <person name="Kucharzyk K."/>
            <person name="Murdoch R.W."/>
            <person name="Higgins S."/>
            <person name="Loffler F."/>
        </authorList>
    </citation>
    <scope>NUCLEOTIDE SEQUENCE</scope>
</reference>
<gene>
    <name evidence="5" type="primary">nicS_1</name>
    <name evidence="5" type="ORF">SDC9_73609</name>
</gene>
<evidence type="ECO:0000256" key="3">
    <source>
        <dbReference type="ARBA" id="ARBA00023163"/>
    </source>
</evidence>
<organism evidence="5">
    <name type="scientific">bioreactor metagenome</name>
    <dbReference type="NCBI Taxonomy" id="1076179"/>
    <lineage>
        <taxon>unclassified sequences</taxon>
        <taxon>metagenomes</taxon>
        <taxon>ecological metagenomes</taxon>
    </lineage>
</organism>
<evidence type="ECO:0000259" key="4">
    <source>
        <dbReference type="PROSITE" id="PS50977"/>
    </source>
</evidence>